<feature type="non-terminal residue" evidence="5">
    <location>
        <position position="1307"/>
    </location>
</feature>
<feature type="compositionally biased region" description="Polar residues" evidence="1">
    <location>
        <begin position="1062"/>
        <end position="1072"/>
    </location>
</feature>
<dbReference type="GO" id="GO:0030424">
    <property type="term" value="C:axon"/>
    <property type="evidence" value="ECO:0007669"/>
    <property type="project" value="TreeGrafter"/>
</dbReference>
<dbReference type="SMART" id="SM00455">
    <property type="entry name" value="RBD"/>
    <property type="match status" value="1"/>
</dbReference>
<dbReference type="SUPFAM" id="SSF54236">
    <property type="entry name" value="Ubiquitin-like"/>
    <property type="match status" value="1"/>
</dbReference>
<feature type="region of interest" description="Disordered" evidence="1">
    <location>
        <begin position="1056"/>
        <end position="1081"/>
    </location>
</feature>
<gene>
    <name evidence="5" type="primary">PLEKHG5</name>
    <name evidence="5" type="ORF">T02_12283</name>
</gene>
<dbReference type="STRING" id="6335.A0A0V1L7H7"/>
<comment type="caution">
    <text evidence="5">The sequence shown here is derived from an EMBL/GenBank/DDBJ whole genome shotgun (WGS) entry which is preliminary data.</text>
</comment>
<feature type="domain" description="DH" evidence="3">
    <location>
        <begin position="424"/>
        <end position="615"/>
    </location>
</feature>
<dbReference type="InterPro" id="IPR035899">
    <property type="entry name" value="DBL_dom_sf"/>
</dbReference>
<dbReference type="InterPro" id="IPR000219">
    <property type="entry name" value="DH_dom"/>
</dbReference>
<dbReference type="InterPro" id="IPR040181">
    <property type="entry name" value="PKHG5/7"/>
</dbReference>
<feature type="region of interest" description="Disordered" evidence="1">
    <location>
        <begin position="1156"/>
        <end position="1175"/>
    </location>
</feature>
<organism evidence="5 6">
    <name type="scientific">Trichinella nativa</name>
    <dbReference type="NCBI Taxonomy" id="6335"/>
    <lineage>
        <taxon>Eukaryota</taxon>
        <taxon>Metazoa</taxon>
        <taxon>Ecdysozoa</taxon>
        <taxon>Nematoda</taxon>
        <taxon>Enoplea</taxon>
        <taxon>Dorylaimia</taxon>
        <taxon>Trichinellida</taxon>
        <taxon>Trichinellidae</taxon>
        <taxon>Trichinella</taxon>
    </lineage>
</organism>
<feature type="domain" description="RBD" evidence="4">
    <location>
        <begin position="177"/>
        <end position="247"/>
    </location>
</feature>
<sequence length="1307" mass="146366">LLIPTLKWTNFSNSSFSLVNSLRVIRSKYGQYSRVLSVWLSVRRCSMSMPGYCTTCPLVLRLCLHSSPFSSSSSSSTAATASAFATGRRSAMLFKKIYDREMMNQMDIGKLGIPTVSTALNSGGPFSSKIHSWGKRSRSCNARQAINSIHEDSDTLCSGQNSFVVKISLEDNKLNTMQENSDTNDGIVETVTAVKGVTLKDALVGVVKKYHLNMDQIHVFLKSSNTPLPLETDSSFLGGLKVFLRNKEDDSPFSKNPMYHSNKSNVSMAGSSSSSNSAKLDVAMNGKPERKLSLGTISKRKSEKLALINEPGGHVERTDNMLNSTDATLLLTASMAPGTDSISGRKERSRSHGRLSQIFPNPFKVVDRAEILDNLIELQEEGLHTAASLLQDPSIPSSHKILALEDRWQDIVKNNEDLNRKQQKQQEGLWELISTELDYICKLGSIVELQSCVVSLQQEGIGHDIEVDNVFGNIGEICRANLGFWVHCVLPLLQFTRQTGEPLDPAKMELGFQKFDQLFRPYIPYCLSHVDILCYIRQKLKESDFFRDLIVWIQSRKAFGRLHLTDLLAKPMQRLTKYPLLLKAVLHNTIDSSSKASLTNMIEKAEEFASRVNIELCFKQHYDALCSIMQCIDSYEAIDSANDELEKFVKEFSVVDLTLPMPDCRPGLLRRQLMRGELRMRESYTKTDVTCILFTDMLLVCKQTARKGDRPRVKIIRPPYDVENVVVKKLRESNGFMFLYLNKFRVAAYACVFHTSSLEDTYRWLEAFHTAKEEYGYLRTIDHAGYGFPPNLKPNAEKMAETVRMTPAEMKPLNDASYTSSSYRGSLAKRIAAARQDRIIPCRRTSMGAVDCRTSGPASAMDVSHRKCNSMDTTTLPSNECRTEQARRKLSDKGMKLAEQLPSELFSPYAASAAIDNVNNRLYEAVEPAVDTDQLKHCYPSTKLEPTKVDAAGPRSPFNLPNFFPVQRMFPVDVAHHGKSKRDDTIINPTYHHQQDESLSWMQQISELGNFSLSSRRLERRYHTADGIEVLKPKSMPTANILKRFSWSTAAGTSGLARARQSGPSHTTCRKASSSTASSESCCSSSGISSSSSHLQASQSENELLLEAPLQAFRDVIKSRKLSFAPPSGATDVDNLLQDPTKINRHISSVFVGDATAEQTQQPASPSTASTSSSCTICPTRFDKANRETDNEDEAERDYASDEHTATTKASHTSSTDESSAPTASLRRRGRPREDLFKIILEAQLESSINCYFVQVNMQLIRKNVTKQFNRQHHSFASSGEDYYYCTYCPKVITLNATRLRKEWLNY</sequence>
<dbReference type="PANTHER" id="PTHR13217">
    <property type="entry name" value="PLECKSTRIN HOMOLOGY DOMAIN-CONTAINING FAMILY G MEMBER 7"/>
    <property type="match status" value="1"/>
</dbReference>
<dbReference type="SUPFAM" id="SSF50729">
    <property type="entry name" value="PH domain-like"/>
    <property type="match status" value="1"/>
</dbReference>
<feature type="region of interest" description="Disordered" evidence="1">
    <location>
        <begin position="253"/>
        <end position="281"/>
    </location>
</feature>
<evidence type="ECO:0000313" key="6">
    <source>
        <dbReference type="Proteomes" id="UP000054721"/>
    </source>
</evidence>
<dbReference type="PROSITE" id="PS50003">
    <property type="entry name" value="PH_DOMAIN"/>
    <property type="match status" value="1"/>
</dbReference>
<evidence type="ECO:0000259" key="3">
    <source>
        <dbReference type="PROSITE" id="PS50010"/>
    </source>
</evidence>
<protein>
    <submittedName>
        <fullName evidence="5">Pleckstrin homology domain-containing family G member 5</fullName>
    </submittedName>
</protein>
<dbReference type="GO" id="GO:0005085">
    <property type="term" value="F:guanyl-nucleotide exchange factor activity"/>
    <property type="evidence" value="ECO:0007669"/>
    <property type="project" value="InterPro"/>
</dbReference>
<dbReference type="GO" id="GO:0007266">
    <property type="term" value="P:Rho protein signal transduction"/>
    <property type="evidence" value="ECO:0007669"/>
    <property type="project" value="TreeGrafter"/>
</dbReference>
<dbReference type="Gene3D" id="2.30.29.30">
    <property type="entry name" value="Pleckstrin-homology domain (PH domain)/Phosphotyrosine-binding domain (PTB)"/>
    <property type="match status" value="1"/>
</dbReference>
<dbReference type="PANTHER" id="PTHR13217:SF11">
    <property type="entry name" value="PLECKSTRIN HOMOLOGY DOMAIN-CONTAINING FAMILY G MEMBER 5"/>
    <property type="match status" value="1"/>
</dbReference>
<dbReference type="GO" id="GO:0043542">
    <property type="term" value="P:endothelial cell migration"/>
    <property type="evidence" value="ECO:0007669"/>
    <property type="project" value="TreeGrafter"/>
</dbReference>
<dbReference type="EMBL" id="JYDW01000114">
    <property type="protein sequence ID" value="KRZ55487.1"/>
    <property type="molecule type" value="Genomic_DNA"/>
</dbReference>
<feature type="compositionally biased region" description="Low complexity" evidence="1">
    <location>
        <begin position="1207"/>
        <end position="1216"/>
    </location>
</feature>
<dbReference type="InterPro" id="IPR011993">
    <property type="entry name" value="PH-like_dom_sf"/>
</dbReference>
<evidence type="ECO:0000259" key="4">
    <source>
        <dbReference type="PROSITE" id="PS50898"/>
    </source>
</evidence>
<accession>A0A0V1L7H7</accession>
<name>A0A0V1L7H7_9BILA</name>
<dbReference type="Pfam" id="PF00621">
    <property type="entry name" value="RhoGEF"/>
    <property type="match status" value="1"/>
</dbReference>
<dbReference type="CDD" id="cd00160">
    <property type="entry name" value="RhoGEF"/>
    <property type="match status" value="1"/>
</dbReference>
<dbReference type="SMART" id="SM00325">
    <property type="entry name" value="RhoGEF"/>
    <property type="match status" value="1"/>
</dbReference>
<feature type="compositionally biased region" description="Low complexity" evidence="1">
    <location>
        <begin position="261"/>
        <end position="277"/>
    </location>
</feature>
<dbReference type="SUPFAM" id="SSF48065">
    <property type="entry name" value="DBL homology domain (DH-domain)"/>
    <property type="match status" value="1"/>
</dbReference>
<feature type="compositionally biased region" description="Low complexity" evidence="1">
    <location>
        <begin position="1159"/>
        <end position="1174"/>
    </location>
</feature>
<dbReference type="PROSITE" id="PS50898">
    <property type="entry name" value="RBD"/>
    <property type="match status" value="1"/>
</dbReference>
<dbReference type="InterPro" id="IPR003116">
    <property type="entry name" value="RBD_dom"/>
</dbReference>
<dbReference type="GO" id="GO:0030139">
    <property type="term" value="C:endocytic vesicle"/>
    <property type="evidence" value="ECO:0007669"/>
    <property type="project" value="TreeGrafter"/>
</dbReference>
<feature type="domain" description="PH" evidence="2">
    <location>
        <begin position="671"/>
        <end position="773"/>
    </location>
</feature>
<dbReference type="InterPro" id="IPR029071">
    <property type="entry name" value="Ubiquitin-like_domsf"/>
</dbReference>
<dbReference type="PROSITE" id="PS50010">
    <property type="entry name" value="DH_2"/>
    <property type="match status" value="1"/>
</dbReference>
<feature type="compositionally biased region" description="Basic and acidic residues" evidence="1">
    <location>
        <begin position="1197"/>
        <end position="1206"/>
    </location>
</feature>
<reference evidence="5 6" key="1">
    <citation type="submission" date="2015-05" db="EMBL/GenBank/DDBJ databases">
        <title>Evolution of Trichinella species and genotypes.</title>
        <authorList>
            <person name="Korhonen P.K."/>
            <person name="Edoardo P."/>
            <person name="Giuseppe L.R."/>
            <person name="Gasser R.B."/>
        </authorList>
    </citation>
    <scope>NUCLEOTIDE SEQUENCE [LARGE SCALE GENOMIC DNA]</scope>
    <source>
        <strain evidence="5">ISS10</strain>
    </source>
</reference>
<dbReference type="OrthoDB" id="660555at2759"/>
<evidence type="ECO:0000256" key="1">
    <source>
        <dbReference type="SAM" id="MobiDB-lite"/>
    </source>
</evidence>
<dbReference type="InterPro" id="IPR001849">
    <property type="entry name" value="PH_domain"/>
</dbReference>
<dbReference type="Pfam" id="PF02196">
    <property type="entry name" value="RBD"/>
    <property type="match status" value="1"/>
</dbReference>
<dbReference type="Gene3D" id="1.20.900.10">
    <property type="entry name" value="Dbl homology (DH) domain"/>
    <property type="match status" value="1"/>
</dbReference>
<dbReference type="GO" id="GO:0005886">
    <property type="term" value="C:plasma membrane"/>
    <property type="evidence" value="ECO:0007669"/>
    <property type="project" value="TreeGrafter"/>
</dbReference>
<evidence type="ECO:0000259" key="2">
    <source>
        <dbReference type="PROSITE" id="PS50003"/>
    </source>
</evidence>
<proteinExistence type="predicted"/>
<keyword evidence="6" id="KW-1185">Reference proteome</keyword>
<evidence type="ECO:0000313" key="5">
    <source>
        <dbReference type="EMBL" id="KRZ55487.1"/>
    </source>
</evidence>
<dbReference type="CDD" id="cd13244">
    <property type="entry name" value="PH_PLEKHG5_G6"/>
    <property type="match status" value="1"/>
</dbReference>
<dbReference type="SMART" id="SM00233">
    <property type="entry name" value="PH"/>
    <property type="match status" value="1"/>
</dbReference>
<feature type="region of interest" description="Disordered" evidence="1">
    <location>
        <begin position="1183"/>
        <end position="1228"/>
    </location>
</feature>
<dbReference type="Proteomes" id="UP000054721">
    <property type="component" value="Unassembled WGS sequence"/>
</dbReference>